<proteinExistence type="predicted"/>
<keyword evidence="1" id="KW-0472">Membrane</keyword>
<evidence type="ECO:0000313" key="3">
    <source>
        <dbReference type="Proteomes" id="UP000076152"/>
    </source>
</evidence>
<accession>A0AB33BGF6</accession>
<dbReference type="RefSeq" id="WP_063099055.1">
    <property type="nucleotide sequence ID" value="NZ_CP015145.1"/>
</dbReference>
<organism evidence="2 3">
    <name type="scientific">Acinetobacter pittii</name>
    <name type="common">Acinetobacter genomosp. 3</name>
    <dbReference type="NCBI Taxonomy" id="48296"/>
    <lineage>
        <taxon>Bacteria</taxon>
        <taxon>Pseudomonadati</taxon>
        <taxon>Pseudomonadota</taxon>
        <taxon>Gammaproteobacteria</taxon>
        <taxon>Moraxellales</taxon>
        <taxon>Moraxellaceae</taxon>
        <taxon>Acinetobacter</taxon>
        <taxon>Acinetobacter calcoaceticus/baumannii complex</taxon>
    </lineage>
</organism>
<feature type="transmembrane region" description="Helical" evidence="1">
    <location>
        <begin position="27"/>
        <end position="47"/>
    </location>
</feature>
<evidence type="ECO:0000256" key="1">
    <source>
        <dbReference type="SAM" id="Phobius"/>
    </source>
</evidence>
<dbReference type="AlphaFoldDB" id="A0AB33BGF6"/>
<dbReference type="Proteomes" id="UP000076152">
    <property type="component" value="Chromosome"/>
</dbReference>
<gene>
    <name evidence="2" type="ORF">IEC338SC_2668</name>
</gene>
<feature type="transmembrane region" description="Helical" evidence="1">
    <location>
        <begin position="59"/>
        <end position="77"/>
    </location>
</feature>
<evidence type="ECO:0000313" key="2">
    <source>
        <dbReference type="EMBL" id="AMX19794.1"/>
    </source>
</evidence>
<keyword evidence="1" id="KW-0812">Transmembrane</keyword>
<dbReference type="EMBL" id="CP015145">
    <property type="protein sequence ID" value="AMX19794.1"/>
    <property type="molecule type" value="Genomic_DNA"/>
</dbReference>
<keyword evidence="1" id="KW-1133">Transmembrane helix</keyword>
<reference evidence="2 3" key="1">
    <citation type="submission" date="2016-04" db="EMBL/GenBank/DDBJ databases">
        <title>Complete genome sequencing of OXA-72 bearing Acinetobacter pittii strain IEC338SC.</title>
        <authorList>
            <person name="Brasiliense D.M."/>
            <person name="Lima K.V."/>
            <person name="Souza C.O."/>
            <person name="Dutra L.G."/>
            <person name="Mamizuka E.M."/>
            <person name="Perez-Chaparro P.J."/>
            <person name="McCulloch J.A."/>
        </authorList>
    </citation>
    <scope>NUCLEOTIDE SEQUENCE [LARGE SCALE GENOMIC DNA]</scope>
    <source>
        <strain evidence="2 3">IEC338SC</strain>
    </source>
</reference>
<name>A0AB33BGF6_ACIPI</name>
<protein>
    <submittedName>
        <fullName evidence="2">Uncharacterized protein</fullName>
    </submittedName>
</protein>
<sequence>MPYTYVSVTVSYQSLVEFLQYVLPREIVGNLFAAFGVVKFFSMFSGAEITSLLGSCGSMALGLGAICLFGGICGKLWNSFWTKLLN</sequence>